<accession>A0A4R3HRX9</accession>
<keyword evidence="2" id="KW-1185">Reference proteome</keyword>
<dbReference type="OrthoDB" id="5297384at2"/>
<dbReference type="InterPro" id="IPR036567">
    <property type="entry name" value="RHF-like"/>
</dbReference>
<dbReference type="Proteomes" id="UP000295382">
    <property type="component" value="Unassembled WGS sequence"/>
</dbReference>
<dbReference type="InterPro" id="IPR003489">
    <property type="entry name" value="RHF/RaiA"/>
</dbReference>
<evidence type="ECO:0000313" key="2">
    <source>
        <dbReference type="Proteomes" id="UP000295382"/>
    </source>
</evidence>
<dbReference type="AlphaFoldDB" id="A0A4R3HRX9"/>
<gene>
    <name evidence="1" type="ORF">EDC30_10941</name>
</gene>
<comment type="caution">
    <text evidence="1">The sequence shown here is derived from an EMBL/GenBank/DDBJ whole genome shotgun (WGS) entry which is preliminary data.</text>
</comment>
<name>A0A4R3HRX9_PAULE</name>
<dbReference type="RefSeq" id="WP_132259423.1">
    <property type="nucleotide sequence ID" value="NZ_SLZQ01000009.1"/>
</dbReference>
<reference evidence="1 2" key="1">
    <citation type="submission" date="2019-03" db="EMBL/GenBank/DDBJ databases">
        <title>Genomic Encyclopedia of Type Strains, Phase IV (KMG-IV): sequencing the most valuable type-strain genomes for metagenomic binning, comparative biology and taxonomic classification.</title>
        <authorList>
            <person name="Goeker M."/>
        </authorList>
    </citation>
    <scope>NUCLEOTIDE SEQUENCE [LARGE SCALE GENOMIC DNA]</scope>
    <source>
        <strain evidence="1 2">DSM 7445</strain>
    </source>
</reference>
<dbReference type="SUPFAM" id="SSF69754">
    <property type="entry name" value="Ribosome binding protein Y (YfiA homologue)"/>
    <property type="match status" value="1"/>
</dbReference>
<proteinExistence type="predicted"/>
<dbReference type="EMBL" id="SLZQ01000009">
    <property type="protein sequence ID" value="TCS35742.1"/>
    <property type="molecule type" value="Genomic_DNA"/>
</dbReference>
<dbReference type="Gene3D" id="3.30.160.100">
    <property type="entry name" value="Ribosome hibernation promotion factor-like"/>
    <property type="match status" value="1"/>
</dbReference>
<evidence type="ECO:0000313" key="1">
    <source>
        <dbReference type="EMBL" id="TCS35742.1"/>
    </source>
</evidence>
<sequence>MQVHMVSPEFSITPSLREYLEQRLQTAFGPVRGRIGDIVVRLRDLNGPRGGRDMQCQVSVKMPGKPEVVIREVQENMYNAIDRAVKRAAYRVGRIVSRGHQAIRQAARPAATLTARAEADVSANTPG</sequence>
<dbReference type="Pfam" id="PF02482">
    <property type="entry name" value="Ribosomal_S30AE"/>
    <property type="match status" value="1"/>
</dbReference>
<organism evidence="1 2">
    <name type="scientific">Paucimonas lemoignei</name>
    <name type="common">Pseudomonas lemoignei</name>
    <dbReference type="NCBI Taxonomy" id="29443"/>
    <lineage>
        <taxon>Bacteria</taxon>
        <taxon>Pseudomonadati</taxon>
        <taxon>Pseudomonadota</taxon>
        <taxon>Betaproteobacteria</taxon>
        <taxon>Burkholderiales</taxon>
        <taxon>Burkholderiaceae</taxon>
        <taxon>Paucimonas</taxon>
    </lineage>
</organism>
<protein>
    <submittedName>
        <fullName evidence="1">Ribosomal subunit interface protein</fullName>
    </submittedName>
</protein>